<dbReference type="EMBL" id="CP002453">
    <property type="protein sequence ID" value="ADV50052.1"/>
    <property type="molecule type" value="Genomic_DNA"/>
</dbReference>
<evidence type="ECO:0000313" key="12">
    <source>
        <dbReference type="Proteomes" id="UP000008634"/>
    </source>
</evidence>
<dbReference type="OrthoDB" id="635146at2"/>
<dbReference type="PANTHER" id="PTHR15822:SF4">
    <property type="entry name" value="TYROSYL-DNA PHOSPHODIESTERASE 2"/>
    <property type="match status" value="1"/>
</dbReference>
<reference evidence="11 12" key="1">
    <citation type="journal article" date="2010" name="Stand. Genomic Sci.">
        <title>Complete genome sequence of Cellulophaga algicola type strain (IC166).</title>
        <authorList>
            <person name="Abt B."/>
            <person name="Lu M."/>
            <person name="Misra M."/>
            <person name="Han C."/>
            <person name="Nolan M."/>
            <person name="Lucas S."/>
            <person name="Hammon N."/>
            <person name="Deshpande S."/>
            <person name="Cheng J.F."/>
            <person name="Tapia R."/>
            <person name="Goodwin L."/>
            <person name="Pitluck S."/>
            <person name="Liolios K."/>
            <person name="Pagani I."/>
            <person name="Ivanova N."/>
            <person name="Mavromatis K."/>
            <person name="Ovchinikova G."/>
            <person name="Pati A."/>
            <person name="Chen A."/>
            <person name="Palaniappan K."/>
            <person name="Land M."/>
            <person name="Hauser L."/>
            <person name="Chang Y.J."/>
            <person name="Jeffries C.D."/>
            <person name="Detter J.C."/>
            <person name="Brambilla E."/>
            <person name="Rohde M."/>
            <person name="Tindall B.J."/>
            <person name="Goker M."/>
            <person name="Woyke T."/>
            <person name="Bristow J."/>
            <person name="Eisen J.A."/>
            <person name="Markowitz V."/>
            <person name="Hugenholtz P."/>
            <person name="Kyrpides N.C."/>
            <person name="Klenk H.P."/>
            <person name="Lapidus A."/>
        </authorList>
    </citation>
    <scope>NUCLEOTIDE SEQUENCE [LARGE SCALE GENOMIC DNA]</scope>
    <source>
        <strain evidence="12">DSM 14237 / IC166 / ACAM 630</strain>
    </source>
</reference>
<evidence type="ECO:0000256" key="4">
    <source>
        <dbReference type="ARBA" id="ARBA00022723"/>
    </source>
</evidence>
<dbReference type="STRING" id="688270.Celal_2770"/>
<keyword evidence="9" id="KW-0812">Transmembrane</keyword>
<dbReference type="HOGENOM" id="CLU_060500_0_1_10"/>
<evidence type="ECO:0000313" key="11">
    <source>
        <dbReference type="EMBL" id="ADV50052.1"/>
    </source>
</evidence>
<dbReference type="GO" id="GO:0006281">
    <property type="term" value="P:DNA repair"/>
    <property type="evidence" value="ECO:0007669"/>
    <property type="project" value="UniProtKB-KW"/>
</dbReference>
<dbReference type="eggNOG" id="COG3021">
    <property type="taxonomic scope" value="Bacteria"/>
</dbReference>
<dbReference type="Pfam" id="PF03372">
    <property type="entry name" value="Exo_endo_phos"/>
    <property type="match status" value="1"/>
</dbReference>
<feature type="transmembrane region" description="Helical" evidence="9">
    <location>
        <begin position="12"/>
        <end position="32"/>
    </location>
</feature>
<keyword evidence="9" id="KW-1133">Transmembrane helix</keyword>
<dbReference type="SUPFAM" id="SSF56219">
    <property type="entry name" value="DNase I-like"/>
    <property type="match status" value="1"/>
</dbReference>
<comment type="cofactor">
    <cofactor evidence="2">
        <name>Mg(2+)</name>
        <dbReference type="ChEBI" id="CHEBI:18420"/>
    </cofactor>
</comment>
<feature type="domain" description="Endonuclease/exonuclease/phosphatase" evidence="10">
    <location>
        <begin position="103"/>
        <end position="330"/>
    </location>
</feature>
<dbReference type="PANTHER" id="PTHR15822">
    <property type="entry name" value="TRAF AND TNF RECEPTOR-ASSOCIATED PROTEIN"/>
    <property type="match status" value="1"/>
</dbReference>
<evidence type="ECO:0000256" key="1">
    <source>
        <dbReference type="ARBA" id="ARBA00001936"/>
    </source>
</evidence>
<dbReference type="CDD" id="cd09084">
    <property type="entry name" value="EEP-2"/>
    <property type="match status" value="1"/>
</dbReference>
<keyword evidence="5" id="KW-0227">DNA damage</keyword>
<organism evidence="11 12">
    <name type="scientific">Cellulophaga algicola (strain DSM 14237 / IC166 / ACAM 630)</name>
    <dbReference type="NCBI Taxonomy" id="688270"/>
    <lineage>
        <taxon>Bacteria</taxon>
        <taxon>Pseudomonadati</taxon>
        <taxon>Bacteroidota</taxon>
        <taxon>Flavobacteriia</taxon>
        <taxon>Flavobacteriales</taxon>
        <taxon>Flavobacteriaceae</taxon>
        <taxon>Cellulophaga</taxon>
    </lineage>
</organism>
<keyword evidence="7" id="KW-0460">Magnesium</keyword>
<accession>E6XC47</accession>
<keyword evidence="3" id="KW-0540">Nuclease</keyword>
<comment type="cofactor">
    <cofactor evidence="1">
        <name>Mn(2+)</name>
        <dbReference type="ChEBI" id="CHEBI:29035"/>
    </cofactor>
</comment>
<dbReference type="GO" id="GO:0004519">
    <property type="term" value="F:endonuclease activity"/>
    <property type="evidence" value="ECO:0007669"/>
    <property type="project" value="UniProtKB-KW"/>
</dbReference>
<evidence type="ECO:0000256" key="6">
    <source>
        <dbReference type="ARBA" id="ARBA00022801"/>
    </source>
</evidence>
<dbReference type="Gene3D" id="3.60.10.10">
    <property type="entry name" value="Endonuclease/exonuclease/phosphatase"/>
    <property type="match status" value="1"/>
</dbReference>
<dbReference type="InterPro" id="IPR051547">
    <property type="entry name" value="TDP2-like"/>
</dbReference>
<proteinExistence type="predicted"/>
<keyword evidence="12" id="KW-1185">Reference proteome</keyword>
<feature type="transmembrane region" description="Helical" evidence="9">
    <location>
        <begin position="38"/>
        <end position="61"/>
    </location>
</feature>
<keyword evidence="6" id="KW-0378">Hydrolase</keyword>
<evidence type="ECO:0000256" key="8">
    <source>
        <dbReference type="ARBA" id="ARBA00023204"/>
    </source>
</evidence>
<protein>
    <submittedName>
        <fullName evidence="11">Endonuclease/exonuclease/phosphatase</fullName>
    </submittedName>
</protein>
<keyword evidence="11" id="KW-0255">Endonuclease</keyword>
<dbReference type="KEGG" id="cao:Celal_2770"/>
<keyword evidence="9" id="KW-0472">Membrane</keyword>
<feature type="transmembrane region" description="Helical" evidence="9">
    <location>
        <begin position="68"/>
        <end position="86"/>
    </location>
</feature>
<dbReference type="AlphaFoldDB" id="E6XC47"/>
<dbReference type="GO" id="GO:0046872">
    <property type="term" value="F:metal ion binding"/>
    <property type="evidence" value="ECO:0007669"/>
    <property type="project" value="UniProtKB-KW"/>
</dbReference>
<evidence type="ECO:0000256" key="2">
    <source>
        <dbReference type="ARBA" id="ARBA00001946"/>
    </source>
</evidence>
<name>E6XC47_CELAD</name>
<evidence type="ECO:0000256" key="3">
    <source>
        <dbReference type="ARBA" id="ARBA00022722"/>
    </source>
</evidence>
<evidence type="ECO:0000259" key="10">
    <source>
        <dbReference type="Pfam" id="PF03372"/>
    </source>
</evidence>
<evidence type="ECO:0000256" key="7">
    <source>
        <dbReference type="ARBA" id="ARBA00022842"/>
    </source>
</evidence>
<keyword evidence="4" id="KW-0479">Metal-binding</keyword>
<dbReference type="GO" id="GO:0016787">
    <property type="term" value="F:hydrolase activity"/>
    <property type="evidence" value="ECO:0007669"/>
    <property type="project" value="UniProtKB-KW"/>
</dbReference>
<evidence type="ECO:0000256" key="5">
    <source>
        <dbReference type="ARBA" id="ARBA00022763"/>
    </source>
</evidence>
<evidence type="ECO:0000256" key="9">
    <source>
        <dbReference type="SAM" id="Phobius"/>
    </source>
</evidence>
<sequence length="339" mass="39765">MRIQTFFNKIFFGLNILLGILLLLSCLVPYISIETVPFIAFFSLTIPILVLLNLLFLLGYLFGRNKRALFSFFVLLVSYVSLSSFFKLRFSNPTDTTADLSVMTFNVRSFNKNMNIKNTAVFEETLELITTEDPDIICFQEFYYKKQKDFKNYKYMYLEYIKNPGKVKLGFYSKYPIINKGLINFPESPNNAAFVDIVVKNDTVRVYNLHLESLRVIPDKDIIAQEESKKLYRRLTNSFKKQQQQAQIIKEHKDKSPYRAIICGDFNGTQYSNVYKTIRGDMQDTFQEKGSGYGRTYNFRYYPVRIDFILVEDSFNVLSHKNYNVKLSDHFPVMTSFNF</sequence>
<dbReference type="InterPro" id="IPR036691">
    <property type="entry name" value="Endo/exonu/phosph_ase_sf"/>
</dbReference>
<dbReference type="PROSITE" id="PS51257">
    <property type="entry name" value="PROKAR_LIPOPROTEIN"/>
    <property type="match status" value="1"/>
</dbReference>
<dbReference type="InterPro" id="IPR005135">
    <property type="entry name" value="Endo/exonuclease/phosphatase"/>
</dbReference>
<keyword evidence="8" id="KW-0234">DNA repair</keyword>
<dbReference type="Proteomes" id="UP000008634">
    <property type="component" value="Chromosome"/>
</dbReference>
<gene>
    <name evidence="11" type="ordered locus">Celal_2770</name>
</gene>